<feature type="region of interest" description="Disordered" evidence="1">
    <location>
        <begin position="1"/>
        <end position="20"/>
    </location>
</feature>
<feature type="compositionally biased region" description="Basic and acidic residues" evidence="1">
    <location>
        <begin position="1"/>
        <end position="19"/>
    </location>
</feature>
<dbReference type="AlphaFoldDB" id="A0A3N4JA73"/>
<reference evidence="2 3" key="1">
    <citation type="journal article" date="2018" name="Nat. Ecol. Evol.">
        <title>Pezizomycetes genomes reveal the molecular basis of ectomycorrhizal truffle lifestyle.</title>
        <authorList>
            <person name="Murat C."/>
            <person name="Payen T."/>
            <person name="Noel B."/>
            <person name="Kuo A."/>
            <person name="Morin E."/>
            <person name="Chen J."/>
            <person name="Kohler A."/>
            <person name="Krizsan K."/>
            <person name="Balestrini R."/>
            <person name="Da Silva C."/>
            <person name="Montanini B."/>
            <person name="Hainaut M."/>
            <person name="Levati E."/>
            <person name="Barry K.W."/>
            <person name="Belfiori B."/>
            <person name="Cichocki N."/>
            <person name="Clum A."/>
            <person name="Dockter R.B."/>
            <person name="Fauchery L."/>
            <person name="Guy J."/>
            <person name="Iotti M."/>
            <person name="Le Tacon F."/>
            <person name="Lindquist E.A."/>
            <person name="Lipzen A."/>
            <person name="Malagnac F."/>
            <person name="Mello A."/>
            <person name="Molinier V."/>
            <person name="Miyauchi S."/>
            <person name="Poulain J."/>
            <person name="Riccioni C."/>
            <person name="Rubini A."/>
            <person name="Sitrit Y."/>
            <person name="Splivallo R."/>
            <person name="Traeger S."/>
            <person name="Wang M."/>
            <person name="Zifcakova L."/>
            <person name="Wipf D."/>
            <person name="Zambonelli A."/>
            <person name="Paolocci F."/>
            <person name="Nowrousian M."/>
            <person name="Ottonello S."/>
            <person name="Baldrian P."/>
            <person name="Spatafora J.W."/>
            <person name="Henrissat B."/>
            <person name="Nagy L.G."/>
            <person name="Aury J.M."/>
            <person name="Wincker P."/>
            <person name="Grigoriev I.V."/>
            <person name="Bonfante P."/>
            <person name="Martin F.M."/>
        </authorList>
    </citation>
    <scope>NUCLEOTIDE SEQUENCE [LARGE SCALE GENOMIC DNA]</scope>
    <source>
        <strain evidence="2 3">120613-1</strain>
    </source>
</reference>
<protein>
    <submittedName>
        <fullName evidence="2">Uncharacterized protein</fullName>
    </submittedName>
</protein>
<evidence type="ECO:0000313" key="2">
    <source>
        <dbReference type="EMBL" id="RPA95105.1"/>
    </source>
</evidence>
<evidence type="ECO:0000313" key="3">
    <source>
        <dbReference type="Proteomes" id="UP000276215"/>
    </source>
</evidence>
<dbReference type="Proteomes" id="UP000276215">
    <property type="component" value="Unassembled WGS sequence"/>
</dbReference>
<name>A0A3N4JA73_9PEZI</name>
<accession>A0A3N4JA73</accession>
<dbReference type="EMBL" id="ML120429">
    <property type="protein sequence ID" value="RPA95105.1"/>
    <property type="molecule type" value="Genomic_DNA"/>
</dbReference>
<evidence type="ECO:0000256" key="1">
    <source>
        <dbReference type="SAM" id="MobiDB-lite"/>
    </source>
</evidence>
<gene>
    <name evidence="2" type="ORF">L873DRAFT_1813262</name>
</gene>
<organism evidence="2 3">
    <name type="scientific">Choiromyces venosus 120613-1</name>
    <dbReference type="NCBI Taxonomy" id="1336337"/>
    <lineage>
        <taxon>Eukaryota</taxon>
        <taxon>Fungi</taxon>
        <taxon>Dikarya</taxon>
        <taxon>Ascomycota</taxon>
        <taxon>Pezizomycotina</taxon>
        <taxon>Pezizomycetes</taxon>
        <taxon>Pezizales</taxon>
        <taxon>Tuberaceae</taxon>
        <taxon>Choiromyces</taxon>
    </lineage>
</organism>
<sequence>MTGSDVKHDDGGERSRRPSDFLTQAFVPNLAESVTLIVNQLSPKKKEKKSPF</sequence>
<proteinExistence type="predicted"/>
<keyword evidence="3" id="KW-1185">Reference proteome</keyword>